<gene>
    <name evidence="1" type="primary">Nfu_g_1_005930</name>
</gene>
<sequence length="37" mass="4287">DHDGAVNLRFPVVKWSVAILRELRWLLRASLSRARGQ</sequence>
<feature type="non-terminal residue" evidence="1">
    <location>
        <position position="1"/>
    </location>
</feature>
<protein>
    <submittedName>
        <fullName evidence="1">Uncharacterized protein</fullName>
    </submittedName>
</protein>
<reference evidence="1" key="1">
    <citation type="submission" date="2016-05" db="EMBL/GenBank/DDBJ databases">
        <authorList>
            <person name="Lavstsen T."/>
            <person name="Jespersen J.S."/>
        </authorList>
    </citation>
    <scope>NUCLEOTIDE SEQUENCE</scope>
    <source>
        <tissue evidence="1">Brain</tissue>
    </source>
</reference>
<dbReference type="EMBL" id="HAEA01000705">
    <property type="protein sequence ID" value="SBQ29185.1"/>
    <property type="molecule type" value="Transcribed_RNA"/>
</dbReference>
<proteinExistence type="predicted"/>
<organism evidence="1">
    <name type="scientific">Nothobranchius kadleci</name>
    <name type="common">African annual killifish</name>
    <dbReference type="NCBI Taxonomy" id="1051664"/>
    <lineage>
        <taxon>Eukaryota</taxon>
        <taxon>Metazoa</taxon>
        <taxon>Chordata</taxon>
        <taxon>Craniata</taxon>
        <taxon>Vertebrata</taxon>
        <taxon>Euteleostomi</taxon>
        <taxon>Actinopterygii</taxon>
        <taxon>Neopterygii</taxon>
        <taxon>Teleostei</taxon>
        <taxon>Neoteleostei</taxon>
        <taxon>Acanthomorphata</taxon>
        <taxon>Ovalentaria</taxon>
        <taxon>Atherinomorphae</taxon>
        <taxon>Cyprinodontiformes</taxon>
        <taxon>Nothobranchiidae</taxon>
        <taxon>Nothobranchius</taxon>
    </lineage>
</organism>
<dbReference type="AlphaFoldDB" id="A0A1A8D4L6"/>
<accession>A0A1A8D4L6</accession>
<name>A0A1A8D4L6_NOTKA</name>
<reference evidence="1" key="2">
    <citation type="submission" date="2016-06" db="EMBL/GenBank/DDBJ databases">
        <title>The genome of a short-lived fish provides insights into sex chromosome evolution and the genetic control of aging.</title>
        <authorList>
            <person name="Reichwald K."/>
            <person name="Felder M."/>
            <person name="Petzold A."/>
            <person name="Koch P."/>
            <person name="Groth M."/>
            <person name="Platzer M."/>
        </authorList>
    </citation>
    <scope>NUCLEOTIDE SEQUENCE</scope>
    <source>
        <tissue evidence="1">Brain</tissue>
    </source>
</reference>
<evidence type="ECO:0000313" key="1">
    <source>
        <dbReference type="EMBL" id="SBQ29185.1"/>
    </source>
</evidence>